<sequence>MANNAPLLHLQDISKAFDGVPALQSVSLSVHAGEVHGLIGHNGAGKSTLIKVLGGIHAADRGSITLDGQPLTLASPAQAQRQGIAIVHQERLLPGSLTVAEALWLGNEPRLLATPFIQRRRMRQQAQQQLQQHFGLQLDPNALIATLSVAEQQLVQICRVLQHQPRVVVLDEPTAALARHEVHALFRVIERMRQQGIALIYVSHYLDEIQTLCQRVTVLRDGKDVAHFTAEQISPSALIGAMVGDTQHELTPRQTRRAGQEVLQVAALSAPGRFHNVSFTGRQGEIIGITGLLGSGGKALIRALFGLETAVSGSVKLANVAGIPSSPYAAVKRGIAFVPEDRRANGIALDLSLRDNVTLTTVQRLLRWGGVSRRAESELVAKNIQQLAIRTPGQLASLRQLSGGNQQKAVLAKWLNTGARLYLLDEPTVGVDIAAKAAIYHTLQQLANDGALILVFSTDLLELQTLADRIMVLARGEHVATLAAQHTSHQEILSWASGTGALTEHAS</sequence>
<evidence type="ECO:0000256" key="1">
    <source>
        <dbReference type="ARBA" id="ARBA00004417"/>
    </source>
</evidence>
<dbReference type="CDD" id="cd03215">
    <property type="entry name" value="ABC_Carb_Monos_II"/>
    <property type="match status" value="1"/>
</dbReference>
<dbReference type="PROSITE" id="PS00211">
    <property type="entry name" value="ABC_TRANSPORTER_1"/>
    <property type="match status" value="1"/>
</dbReference>
<dbReference type="GO" id="GO:0016887">
    <property type="term" value="F:ATP hydrolysis activity"/>
    <property type="evidence" value="ECO:0007669"/>
    <property type="project" value="InterPro"/>
</dbReference>
<dbReference type="OrthoDB" id="9776369at2"/>
<evidence type="ECO:0000256" key="5">
    <source>
        <dbReference type="ARBA" id="ARBA00022597"/>
    </source>
</evidence>
<keyword evidence="13" id="KW-1185">Reference proteome</keyword>
<dbReference type="PANTHER" id="PTHR43790">
    <property type="entry name" value="CARBOHYDRATE TRANSPORT ATP-BINDING PROTEIN MG119-RELATED"/>
    <property type="match status" value="1"/>
</dbReference>
<reference evidence="13" key="1">
    <citation type="submission" date="2017-09" db="EMBL/GenBank/DDBJ databases">
        <authorList>
            <person name="Varghese N."/>
            <person name="Submissions S."/>
        </authorList>
    </citation>
    <scope>NUCLEOTIDE SEQUENCE [LARGE SCALE GENOMIC DNA]</scope>
    <source>
        <strain evidence="13">JKS000234</strain>
    </source>
</reference>
<comment type="similarity">
    <text evidence="2">Belongs to the ABC transporter superfamily. Drug exporter-2 (TC 3.A.1.117) family.</text>
</comment>
<dbReference type="FunFam" id="3.40.50.300:FF:000127">
    <property type="entry name" value="Ribose import ATP-binding protein RbsA"/>
    <property type="match status" value="1"/>
</dbReference>
<keyword evidence="8 12" id="KW-0067">ATP-binding</keyword>
<dbReference type="InterPro" id="IPR003593">
    <property type="entry name" value="AAA+_ATPase"/>
</dbReference>
<proteinExistence type="inferred from homology"/>
<dbReference type="GO" id="GO:0005886">
    <property type="term" value="C:plasma membrane"/>
    <property type="evidence" value="ECO:0007669"/>
    <property type="project" value="UniProtKB-SubCell"/>
</dbReference>
<evidence type="ECO:0000256" key="8">
    <source>
        <dbReference type="ARBA" id="ARBA00022840"/>
    </source>
</evidence>
<dbReference type="Proteomes" id="UP000219271">
    <property type="component" value="Unassembled WGS sequence"/>
</dbReference>
<protein>
    <submittedName>
        <fullName evidence="12">Monosaccharide ABC transporter ATP-binding protein, CUT2 family</fullName>
    </submittedName>
</protein>
<feature type="domain" description="ABC transporter" evidence="11">
    <location>
        <begin position="8"/>
        <end position="246"/>
    </location>
</feature>
<keyword evidence="6" id="KW-0677">Repeat</keyword>
<name>A0A286BZF0_9GAMM</name>
<organism evidence="12 13">
    <name type="scientific">Candidatus Pantoea floridensis</name>
    <dbReference type="NCBI Taxonomy" id="1938870"/>
    <lineage>
        <taxon>Bacteria</taxon>
        <taxon>Pseudomonadati</taxon>
        <taxon>Pseudomonadota</taxon>
        <taxon>Gammaproteobacteria</taxon>
        <taxon>Enterobacterales</taxon>
        <taxon>Erwiniaceae</taxon>
        <taxon>Pantoea</taxon>
    </lineage>
</organism>
<keyword evidence="4" id="KW-1003">Cell membrane</keyword>
<keyword evidence="3" id="KW-0813">Transport</keyword>
<evidence type="ECO:0000256" key="10">
    <source>
        <dbReference type="ARBA" id="ARBA00023136"/>
    </source>
</evidence>
<keyword evidence="5" id="KW-0762">Sugar transport</keyword>
<dbReference type="Pfam" id="PF00005">
    <property type="entry name" value="ABC_tran"/>
    <property type="match status" value="2"/>
</dbReference>
<evidence type="ECO:0000256" key="3">
    <source>
        <dbReference type="ARBA" id="ARBA00022448"/>
    </source>
</evidence>
<evidence type="ECO:0000256" key="4">
    <source>
        <dbReference type="ARBA" id="ARBA00022475"/>
    </source>
</evidence>
<dbReference type="InterPro" id="IPR003439">
    <property type="entry name" value="ABC_transporter-like_ATP-bd"/>
</dbReference>
<dbReference type="SMART" id="SM00382">
    <property type="entry name" value="AAA"/>
    <property type="match status" value="2"/>
</dbReference>
<comment type="subcellular location">
    <subcellularLocation>
        <location evidence="1">Cell inner membrane</location>
        <topology evidence="1">Peripheral membrane protein</topology>
    </subcellularLocation>
</comment>
<evidence type="ECO:0000256" key="9">
    <source>
        <dbReference type="ARBA" id="ARBA00022967"/>
    </source>
</evidence>
<evidence type="ECO:0000313" key="12">
    <source>
        <dbReference type="EMBL" id="SOD39508.1"/>
    </source>
</evidence>
<dbReference type="SUPFAM" id="SSF52540">
    <property type="entry name" value="P-loop containing nucleoside triphosphate hydrolases"/>
    <property type="match status" value="2"/>
</dbReference>
<dbReference type="AlphaFoldDB" id="A0A286BZF0"/>
<dbReference type="EMBL" id="OCMY01000001">
    <property type="protein sequence ID" value="SOD39508.1"/>
    <property type="molecule type" value="Genomic_DNA"/>
</dbReference>
<dbReference type="GO" id="GO:0005524">
    <property type="term" value="F:ATP binding"/>
    <property type="evidence" value="ECO:0007669"/>
    <property type="project" value="UniProtKB-KW"/>
</dbReference>
<feature type="domain" description="ABC transporter" evidence="11">
    <location>
        <begin position="257"/>
        <end position="500"/>
    </location>
</feature>
<evidence type="ECO:0000256" key="2">
    <source>
        <dbReference type="ARBA" id="ARBA00006526"/>
    </source>
</evidence>
<dbReference type="InterPro" id="IPR027417">
    <property type="entry name" value="P-loop_NTPase"/>
</dbReference>
<keyword evidence="10" id="KW-0472">Membrane</keyword>
<keyword evidence="9" id="KW-1278">Translocase</keyword>
<dbReference type="PROSITE" id="PS50893">
    <property type="entry name" value="ABC_TRANSPORTER_2"/>
    <property type="match status" value="2"/>
</dbReference>
<evidence type="ECO:0000313" key="13">
    <source>
        <dbReference type="Proteomes" id="UP000219271"/>
    </source>
</evidence>
<evidence type="ECO:0000259" key="11">
    <source>
        <dbReference type="PROSITE" id="PS50893"/>
    </source>
</evidence>
<gene>
    <name evidence="12" type="ORF">SAMN06273570_3957</name>
</gene>
<evidence type="ECO:0000256" key="7">
    <source>
        <dbReference type="ARBA" id="ARBA00022741"/>
    </source>
</evidence>
<accession>A0A286BZF0</accession>
<dbReference type="InterPro" id="IPR050107">
    <property type="entry name" value="ABC_carbohydrate_import_ATPase"/>
</dbReference>
<dbReference type="CDD" id="cd03216">
    <property type="entry name" value="ABC_Carb_Monos_I"/>
    <property type="match status" value="1"/>
</dbReference>
<evidence type="ECO:0000256" key="6">
    <source>
        <dbReference type="ARBA" id="ARBA00022737"/>
    </source>
</evidence>
<dbReference type="Gene3D" id="3.40.50.300">
    <property type="entry name" value="P-loop containing nucleotide triphosphate hydrolases"/>
    <property type="match status" value="2"/>
</dbReference>
<dbReference type="PANTHER" id="PTHR43790:SF9">
    <property type="entry name" value="GALACTOFURANOSE TRANSPORTER ATP-BINDING PROTEIN YTFR"/>
    <property type="match status" value="1"/>
</dbReference>
<dbReference type="InterPro" id="IPR017871">
    <property type="entry name" value="ABC_transporter-like_CS"/>
</dbReference>
<keyword evidence="7" id="KW-0547">Nucleotide-binding</keyword>
<dbReference type="RefSeq" id="WP_097097307.1">
    <property type="nucleotide sequence ID" value="NZ_OCMY01000001.1"/>
</dbReference>